<feature type="transmembrane region" description="Helical" evidence="5">
    <location>
        <begin position="12"/>
        <end position="32"/>
    </location>
</feature>
<evidence type="ECO:0000256" key="4">
    <source>
        <dbReference type="ARBA" id="ARBA00023136"/>
    </source>
</evidence>
<feature type="transmembrane region" description="Helical" evidence="5">
    <location>
        <begin position="44"/>
        <end position="67"/>
    </location>
</feature>
<dbReference type="AlphaFoldDB" id="A0A1Y2CNA5"/>
<dbReference type="EMBL" id="MCGO01000012">
    <property type="protein sequence ID" value="ORY48304.1"/>
    <property type="molecule type" value="Genomic_DNA"/>
</dbReference>
<feature type="transmembrane region" description="Helical" evidence="5">
    <location>
        <begin position="121"/>
        <end position="138"/>
    </location>
</feature>
<evidence type="ECO:0000256" key="5">
    <source>
        <dbReference type="SAM" id="Phobius"/>
    </source>
</evidence>
<dbReference type="OrthoDB" id="408493at2759"/>
<keyword evidence="2 5" id="KW-0812">Transmembrane</keyword>
<keyword evidence="6" id="KW-0813">Transport</keyword>
<dbReference type="PIRSF" id="PIRSF005799">
    <property type="entry name" value="UDP-gal_transpt"/>
    <property type="match status" value="1"/>
</dbReference>
<dbReference type="NCBIfam" id="TIGR00803">
    <property type="entry name" value="nst"/>
    <property type="match status" value="1"/>
</dbReference>
<name>A0A1Y2CNA5_9FUNG</name>
<comment type="subcellular location">
    <subcellularLocation>
        <location evidence="1">Membrane</location>
        <topology evidence="1">Multi-pass membrane protein</topology>
    </subcellularLocation>
</comment>
<accession>A0A1Y2CNA5</accession>
<dbReference type="PANTHER" id="PTHR10231">
    <property type="entry name" value="NUCLEOTIDE-SUGAR TRANSMEMBRANE TRANSPORTER"/>
    <property type="match status" value="1"/>
</dbReference>
<dbReference type="InterPro" id="IPR037185">
    <property type="entry name" value="EmrE-like"/>
</dbReference>
<feature type="transmembrane region" description="Helical" evidence="5">
    <location>
        <begin position="145"/>
        <end position="164"/>
    </location>
</feature>
<feature type="transmembrane region" description="Helical" evidence="5">
    <location>
        <begin position="250"/>
        <end position="269"/>
    </location>
</feature>
<dbReference type="SUPFAM" id="SSF103481">
    <property type="entry name" value="Multidrug resistance efflux transporter EmrE"/>
    <property type="match status" value="2"/>
</dbReference>
<feature type="transmembrane region" description="Helical" evidence="5">
    <location>
        <begin position="176"/>
        <end position="200"/>
    </location>
</feature>
<gene>
    <name evidence="6" type="ORF">BCR33DRAFT_714683</name>
</gene>
<evidence type="ECO:0000313" key="7">
    <source>
        <dbReference type="Proteomes" id="UP000193642"/>
    </source>
</evidence>
<keyword evidence="7" id="KW-1185">Reference proteome</keyword>
<dbReference type="GO" id="GO:0000139">
    <property type="term" value="C:Golgi membrane"/>
    <property type="evidence" value="ECO:0007669"/>
    <property type="project" value="InterPro"/>
</dbReference>
<feature type="transmembrane region" description="Helical" evidence="5">
    <location>
        <begin position="302"/>
        <end position="320"/>
    </location>
</feature>
<comment type="caution">
    <text evidence="6">The sequence shown here is derived from an EMBL/GenBank/DDBJ whole genome shotgun (WGS) entry which is preliminary data.</text>
</comment>
<dbReference type="InterPro" id="IPR007271">
    <property type="entry name" value="Nuc_sug_transpt"/>
</dbReference>
<proteinExistence type="predicted"/>
<organism evidence="6 7">
    <name type="scientific">Rhizoclosmatium globosum</name>
    <dbReference type="NCBI Taxonomy" id="329046"/>
    <lineage>
        <taxon>Eukaryota</taxon>
        <taxon>Fungi</taxon>
        <taxon>Fungi incertae sedis</taxon>
        <taxon>Chytridiomycota</taxon>
        <taxon>Chytridiomycota incertae sedis</taxon>
        <taxon>Chytridiomycetes</taxon>
        <taxon>Chytridiales</taxon>
        <taxon>Chytriomycetaceae</taxon>
        <taxon>Rhizoclosmatium</taxon>
    </lineage>
</organism>
<keyword evidence="4 5" id="KW-0472">Membrane</keyword>
<feature type="transmembrane region" description="Helical" evidence="5">
    <location>
        <begin position="220"/>
        <end position="238"/>
    </location>
</feature>
<sequence length="335" mass="36916">MGDNTSQLFGIPLKYLSLVTLVVQNSMLVIIMKYSRNRLPGEPMYFKSTAVLASEFVKLCICIAMYIKEQQSNLSFMHMFVDLFGRESESWKMLVPAVVYVIQNNLQYLAVENLDPATFQVSYQLKILTTAIFSVLMLKKSLSKLKWISLVILTLGVALVQLQTDSSGSANAEKTAAQNVVGLTAVAIACVLSGIAGVWFEKVLKGSKTSLWQKNIQLSFYSLFPALFTVLAMDGAKVFEDGFFHGYNGWTYGAIACQALGGLLVSLVVKYADNILKGFATSLSIILSAILSIFLFNFEISLVFIVGCGFVLFATHLYGLPDSPTQYVKVQESKN</sequence>
<reference evidence="6 7" key="1">
    <citation type="submission" date="2016-07" db="EMBL/GenBank/DDBJ databases">
        <title>Pervasive Adenine N6-methylation of Active Genes in Fungi.</title>
        <authorList>
            <consortium name="DOE Joint Genome Institute"/>
            <person name="Mondo S.J."/>
            <person name="Dannebaum R.O."/>
            <person name="Kuo R.C."/>
            <person name="Labutti K."/>
            <person name="Haridas S."/>
            <person name="Kuo A."/>
            <person name="Salamov A."/>
            <person name="Ahrendt S.R."/>
            <person name="Lipzen A."/>
            <person name="Sullivan W."/>
            <person name="Andreopoulos W.B."/>
            <person name="Clum A."/>
            <person name="Lindquist E."/>
            <person name="Daum C."/>
            <person name="Ramamoorthy G.K."/>
            <person name="Gryganskyi A."/>
            <person name="Culley D."/>
            <person name="Magnuson J.K."/>
            <person name="James T.Y."/>
            <person name="O'Malley M.A."/>
            <person name="Stajich J.E."/>
            <person name="Spatafora J.W."/>
            <person name="Visel A."/>
            <person name="Grigoriev I.V."/>
        </authorList>
    </citation>
    <scope>NUCLEOTIDE SEQUENCE [LARGE SCALE GENOMIC DNA]</scope>
    <source>
        <strain evidence="6 7">JEL800</strain>
    </source>
</reference>
<evidence type="ECO:0000256" key="3">
    <source>
        <dbReference type="ARBA" id="ARBA00022989"/>
    </source>
</evidence>
<evidence type="ECO:0000313" key="6">
    <source>
        <dbReference type="EMBL" id="ORY48304.1"/>
    </source>
</evidence>
<dbReference type="GO" id="GO:0015165">
    <property type="term" value="F:pyrimidine nucleotide-sugar transmembrane transporter activity"/>
    <property type="evidence" value="ECO:0007669"/>
    <property type="project" value="InterPro"/>
</dbReference>
<dbReference type="Proteomes" id="UP000193642">
    <property type="component" value="Unassembled WGS sequence"/>
</dbReference>
<keyword evidence="3 5" id="KW-1133">Transmembrane helix</keyword>
<feature type="transmembrane region" description="Helical" evidence="5">
    <location>
        <begin position="276"/>
        <end position="296"/>
    </location>
</feature>
<keyword evidence="6" id="KW-0762">Sugar transport</keyword>
<evidence type="ECO:0000256" key="2">
    <source>
        <dbReference type="ARBA" id="ARBA00022692"/>
    </source>
</evidence>
<evidence type="ECO:0000256" key="1">
    <source>
        <dbReference type="ARBA" id="ARBA00004141"/>
    </source>
</evidence>
<dbReference type="STRING" id="329046.A0A1Y2CNA5"/>
<dbReference type="Pfam" id="PF04142">
    <property type="entry name" value="Nuc_sug_transp"/>
    <property type="match status" value="1"/>
</dbReference>
<protein>
    <submittedName>
        <fullName evidence="6">Nucleotide-sugar transporter</fullName>
    </submittedName>
</protein>